<reference evidence="1 2" key="1">
    <citation type="submission" date="2024-04" db="EMBL/GenBank/DDBJ databases">
        <title>Tritrichomonas musculus Genome.</title>
        <authorList>
            <person name="Alves-Ferreira E."/>
            <person name="Grigg M."/>
            <person name="Lorenzi H."/>
            <person name="Galac M."/>
        </authorList>
    </citation>
    <scope>NUCLEOTIDE SEQUENCE [LARGE SCALE GENOMIC DNA]</scope>
    <source>
        <strain evidence="1 2">EAF2021</strain>
    </source>
</reference>
<evidence type="ECO:0000313" key="2">
    <source>
        <dbReference type="Proteomes" id="UP001470230"/>
    </source>
</evidence>
<dbReference type="EMBL" id="JAPFFF010000059">
    <property type="protein sequence ID" value="KAK8837491.1"/>
    <property type="molecule type" value="Genomic_DNA"/>
</dbReference>
<sequence length="182" mass="21713">MSIFRRIPNVRTVSFSMHPREALIKHLFITTKPFQYYKTGFDSQHLRIILCNVAIFEQNEKVHHTKVDLSHLNHLDDYRERVKDVKNLRNKTTTEISNLCVGYIKQSDFLNSKEEYVDIFIDDEDHRKRHYDVHFEDLHLIKPDMFVKDTLSLCPMEEEMHKDIEMILNKVDAKIGNLIELV</sequence>
<dbReference type="Proteomes" id="UP001470230">
    <property type="component" value="Unassembled WGS sequence"/>
</dbReference>
<evidence type="ECO:0000313" key="1">
    <source>
        <dbReference type="EMBL" id="KAK8837491.1"/>
    </source>
</evidence>
<keyword evidence="2" id="KW-1185">Reference proteome</keyword>
<proteinExistence type="predicted"/>
<gene>
    <name evidence="1" type="ORF">M9Y10_036488</name>
</gene>
<protein>
    <submittedName>
        <fullName evidence="1">Uncharacterized protein</fullName>
    </submittedName>
</protein>
<comment type="caution">
    <text evidence="1">The sequence shown here is derived from an EMBL/GenBank/DDBJ whole genome shotgun (WGS) entry which is preliminary data.</text>
</comment>
<accession>A0ABR2GUE3</accession>
<organism evidence="1 2">
    <name type="scientific">Tritrichomonas musculus</name>
    <dbReference type="NCBI Taxonomy" id="1915356"/>
    <lineage>
        <taxon>Eukaryota</taxon>
        <taxon>Metamonada</taxon>
        <taxon>Parabasalia</taxon>
        <taxon>Tritrichomonadida</taxon>
        <taxon>Tritrichomonadidae</taxon>
        <taxon>Tritrichomonas</taxon>
    </lineage>
</organism>
<name>A0ABR2GUE3_9EUKA</name>